<protein>
    <submittedName>
        <fullName evidence="2">Uncharacterized protein</fullName>
    </submittedName>
</protein>
<gene>
    <name evidence="2" type="ORF">ACFQGB_05555</name>
</gene>
<evidence type="ECO:0000256" key="1">
    <source>
        <dbReference type="SAM" id="MobiDB-lite"/>
    </source>
</evidence>
<dbReference type="RefSeq" id="WP_336349305.1">
    <property type="nucleotide sequence ID" value="NZ_JAZAQL010000001.1"/>
</dbReference>
<sequence length="210" mass="23711">MPEAPDIDEEDFTQADRIAANADAIREAWEATLEDMEAMAAARREEGWTAVSCMAVDTAPTNPDAGDRDDFGLVFVLPNNMAEEFEEAYEGREFPKYEVYRAEDEGRAYVVVEYIDPETETVIFVAGQYELRFAPGMVKAARREGEMYTYAQLIDGTRVGAFEHDSVDKFVPEIERIEDYRMDSMDPQEVAKKLDDVEAEDVEDGSVEDA</sequence>
<dbReference type="AlphaFoldDB" id="A0ABD5VHG4"/>
<name>A0ABD5VHG4_9EURY</name>
<comment type="caution">
    <text evidence="2">The sequence shown here is derived from an EMBL/GenBank/DDBJ whole genome shotgun (WGS) entry which is preliminary data.</text>
</comment>
<evidence type="ECO:0000313" key="2">
    <source>
        <dbReference type="EMBL" id="MFC6952321.1"/>
    </source>
</evidence>
<dbReference type="Proteomes" id="UP001596395">
    <property type="component" value="Unassembled WGS sequence"/>
</dbReference>
<dbReference type="Pfam" id="PF24373">
    <property type="entry name" value="DUF7529"/>
    <property type="match status" value="1"/>
</dbReference>
<proteinExistence type="predicted"/>
<organism evidence="2 3">
    <name type="scientific">Halorubellus litoreus</name>
    <dbReference type="NCBI Taxonomy" id="755308"/>
    <lineage>
        <taxon>Archaea</taxon>
        <taxon>Methanobacteriati</taxon>
        <taxon>Methanobacteriota</taxon>
        <taxon>Stenosarchaea group</taxon>
        <taxon>Halobacteria</taxon>
        <taxon>Halobacteriales</taxon>
        <taxon>Halorubellaceae</taxon>
        <taxon>Halorubellus</taxon>
    </lineage>
</organism>
<dbReference type="EMBL" id="JBHSXN010000001">
    <property type="protein sequence ID" value="MFC6952321.1"/>
    <property type="molecule type" value="Genomic_DNA"/>
</dbReference>
<dbReference type="InterPro" id="IPR055951">
    <property type="entry name" value="DUF7529"/>
</dbReference>
<feature type="region of interest" description="Disordered" evidence="1">
    <location>
        <begin position="182"/>
        <end position="210"/>
    </location>
</feature>
<feature type="compositionally biased region" description="Basic and acidic residues" evidence="1">
    <location>
        <begin position="182"/>
        <end position="196"/>
    </location>
</feature>
<feature type="compositionally biased region" description="Acidic residues" evidence="1">
    <location>
        <begin position="197"/>
        <end position="210"/>
    </location>
</feature>
<evidence type="ECO:0000313" key="3">
    <source>
        <dbReference type="Proteomes" id="UP001596395"/>
    </source>
</evidence>
<reference evidence="2 3" key="1">
    <citation type="journal article" date="2019" name="Int. J. Syst. Evol. Microbiol.">
        <title>The Global Catalogue of Microorganisms (GCM) 10K type strain sequencing project: providing services to taxonomists for standard genome sequencing and annotation.</title>
        <authorList>
            <consortium name="The Broad Institute Genomics Platform"/>
            <consortium name="The Broad Institute Genome Sequencing Center for Infectious Disease"/>
            <person name="Wu L."/>
            <person name="Ma J."/>
        </authorList>
    </citation>
    <scope>NUCLEOTIDE SEQUENCE [LARGE SCALE GENOMIC DNA]</scope>
    <source>
        <strain evidence="2 3">GX26</strain>
    </source>
</reference>
<accession>A0ABD5VHG4</accession>
<keyword evidence="3" id="KW-1185">Reference proteome</keyword>